<keyword evidence="2" id="KW-0472">Membrane</keyword>
<gene>
    <name evidence="3" type="ORF">F5Z01DRAFT_11519</name>
</gene>
<comment type="caution">
    <text evidence="3">The sequence shown here is derived from an EMBL/GenBank/DDBJ whole genome shotgun (WGS) entry which is preliminary data.</text>
</comment>
<dbReference type="OrthoDB" id="3357002at2759"/>
<feature type="transmembrane region" description="Helical" evidence="2">
    <location>
        <begin position="227"/>
        <end position="245"/>
    </location>
</feature>
<evidence type="ECO:0000256" key="2">
    <source>
        <dbReference type="SAM" id="Phobius"/>
    </source>
</evidence>
<feature type="region of interest" description="Disordered" evidence="1">
    <location>
        <begin position="296"/>
        <end position="352"/>
    </location>
</feature>
<proteinExistence type="predicted"/>
<reference evidence="3" key="1">
    <citation type="journal article" date="2021" name="IMA Fungus">
        <title>Genomic characterization of three marine fungi, including Emericellopsis atlantica sp. nov. with signatures of a generalist lifestyle and marine biomass degradation.</title>
        <authorList>
            <person name="Hagestad O.C."/>
            <person name="Hou L."/>
            <person name="Andersen J.H."/>
            <person name="Hansen E.H."/>
            <person name="Altermark B."/>
            <person name="Li C."/>
            <person name="Kuhnert E."/>
            <person name="Cox R.J."/>
            <person name="Crous P.W."/>
            <person name="Spatafora J.W."/>
            <person name="Lail K."/>
            <person name="Amirebrahimi M."/>
            <person name="Lipzen A."/>
            <person name="Pangilinan J."/>
            <person name="Andreopoulos W."/>
            <person name="Hayes R.D."/>
            <person name="Ng V."/>
            <person name="Grigoriev I.V."/>
            <person name="Jackson S.A."/>
            <person name="Sutton T.D.S."/>
            <person name="Dobson A.D.W."/>
            <person name="Rama T."/>
        </authorList>
    </citation>
    <scope>NUCLEOTIDE SEQUENCE</scope>
    <source>
        <strain evidence="3">TS7</strain>
    </source>
</reference>
<feature type="transmembrane region" description="Helical" evidence="2">
    <location>
        <begin position="187"/>
        <end position="207"/>
    </location>
</feature>
<dbReference type="PANTHER" id="PTHR35184">
    <property type="entry name" value="YALI0C10208P"/>
    <property type="match status" value="1"/>
</dbReference>
<evidence type="ECO:0000313" key="3">
    <source>
        <dbReference type="EMBL" id="KAG9258962.1"/>
    </source>
</evidence>
<keyword evidence="4" id="KW-1185">Reference proteome</keyword>
<protein>
    <submittedName>
        <fullName evidence="3">Uncharacterized protein</fullName>
    </submittedName>
</protein>
<dbReference type="Proteomes" id="UP000887229">
    <property type="component" value="Unassembled WGS sequence"/>
</dbReference>
<dbReference type="InterPro" id="IPR021460">
    <property type="entry name" value="DUF3112"/>
</dbReference>
<dbReference type="PANTHER" id="PTHR35184:SF1">
    <property type="entry name" value="INTEGRAL MEMBRANE PROTEIN"/>
    <property type="match status" value="1"/>
</dbReference>
<feature type="transmembrane region" description="Helical" evidence="2">
    <location>
        <begin position="39"/>
        <end position="62"/>
    </location>
</feature>
<dbReference type="EMBL" id="MU251242">
    <property type="protein sequence ID" value="KAG9258962.1"/>
    <property type="molecule type" value="Genomic_DNA"/>
</dbReference>
<evidence type="ECO:0000313" key="4">
    <source>
        <dbReference type="Proteomes" id="UP000887229"/>
    </source>
</evidence>
<feature type="transmembrane region" description="Helical" evidence="2">
    <location>
        <begin position="102"/>
        <end position="126"/>
    </location>
</feature>
<feature type="transmembrane region" description="Helical" evidence="2">
    <location>
        <begin position="146"/>
        <end position="167"/>
    </location>
</feature>
<sequence length="352" mass="39490">MSSQSAQEGNGGGQPDELPSGPPYVSQFAQHGGIPTVTVDVPICAVLLACFLAGAILNMTIWKRNGRRGHKFHLSAVVFYFCFARMVACILRIVWATRPDNVRISIAAGILFNAGVLILFVTNLIFLQRLIRAHHPRFGWSKTLGWVFYFLYFGIFACFVMVVYAVVSSCFTLDRSMQSKFADIRRTSAIYMAFLASLPLPATLLLLVWPRKNAVDKFGQGSMTAKVVILLITTSLLATGAIFRASIGFMPRPIEDPGWFNHRAAYYLFNYFIELVVVYTLALNRMDKRFYVPDSAKKPGDYSKCATTADRNSLDDEADLNDGKAPTPGEERRLENEWEMSLQREMEHKQAP</sequence>
<evidence type="ECO:0000256" key="1">
    <source>
        <dbReference type="SAM" id="MobiDB-lite"/>
    </source>
</evidence>
<dbReference type="AlphaFoldDB" id="A0A9P7ZWR2"/>
<name>A0A9P7ZWR2_9HYPO</name>
<keyword evidence="2" id="KW-0812">Transmembrane</keyword>
<dbReference type="Pfam" id="PF11309">
    <property type="entry name" value="DUF3112"/>
    <property type="match status" value="1"/>
</dbReference>
<accession>A0A9P7ZWR2</accession>
<feature type="transmembrane region" description="Helical" evidence="2">
    <location>
        <begin position="74"/>
        <end position="96"/>
    </location>
</feature>
<feature type="compositionally biased region" description="Basic and acidic residues" evidence="1">
    <location>
        <begin position="329"/>
        <end position="352"/>
    </location>
</feature>
<dbReference type="GeneID" id="70288339"/>
<organism evidence="3 4">
    <name type="scientific">Emericellopsis atlantica</name>
    <dbReference type="NCBI Taxonomy" id="2614577"/>
    <lineage>
        <taxon>Eukaryota</taxon>
        <taxon>Fungi</taxon>
        <taxon>Dikarya</taxon>
        <taxon>Ascomycota</taxon>
        <taxon>Pezizomycotina</taxon>
        <taxon>Sordariomycetes</taxon>
        <taxon>Hypocreomycetidae</taxon>
        <taxon>Hypocreales</taxon>
        <taxon>Bionectriaceae</taxon>
        <taxon>Emericellopsis</taxon>
    </lineage>
</organism>
<keyword evidence="2" id="KW-1133">Transmembrane helix</keyword>
<feature type="transmembrane region" description="Helical" evidence="2">
    <location>
        <begin position="265"/>
        <end position="283"/>
    </location>
</feature>
<dbReference type="RefSeq" id="XP_046122886.1">
    <property type="nucleotide sequence ID" value="XM_046257436.1"/>
</dbReference>